<evidence type="ECO:0000313" key="5">
    <source>
        <dbReference type="Proteomes" id="UP000234681"/>
    </source>
</evidence>
<keyword evidence="3" id="KW-0551">Lipid droplet</keyword>
<evidence type="ECO:0000313" key="4">
    <source>
        <dbReference type="EMBL" id="EDM10434.1"/>
    </source>
</evidence>
<evidence type="ECO:0000256" key="1">
    <source>
        <dbReference type="ARBA" id="ARBA00004502"/>
    </source>
</evidence>
<name>A6J873_RAT</name>
<organism evidence="4 5">
    <name type="scientific">Rattus norvegicus</name>
    <name type="common">Rat</name>
    <dbReference type="NCBI Taxonomy" id="10116"/>
    <lineage>
        <taxon>Eukaryota</taxon>
        <taxon>Metazoa</taxon>
        <taxon>Chordata</taxon>
        <taxon>Craniata</taxon>
        <taxon>Vertebrata</taxon>
        <taxon>Euteleostomi</taxon>
        <taxon>Mammalia</taxon>
        <taxon>Eutheria</taxon>
        <taxon>Euarchontoglires</taxon>
        <taxon>Glires</taxon>
        <taxon>Rodentia</taxon>
        <taxon>Myomorpha</taxon>
        <taxon>Muroidea</taxon>
        <taxon>Muridae</taxon>
        <taxon>Murinae</taxon>
        <taxon>Rattus</taxon>
    </lineage>
</organism>
<proteinExistence type="inferred from homology"/>
<comment type="similarity">
    <text evidence="2">Belongs to the perilipin family.</text>
</comment>
<protein>
    <submittedName>
        <fullName evidence="4">Adipose differentiation related protein, isoform CRA_d</fullName>
    </submittedName>
</protein>
<dbReference type="GO" id="GO:0005811">
    <property type="term" value="C:lipid droplet"/>
    <property type="evidence" value="ECO:0007669"/>
    <property type="project" value="UniProtKB-SubCell"/>
</dbReference>
<gene>
    <name evidence="4" type="primary">Adfp</name>
    <name evidence="4" type="ORF">rCG_55240</name>
</gene>
<evidence type="ECO:0000256" key="3">
    <source>
        <dbReference type="ARBA" id="ARBA00022677"/>
    </source>
</evidence>
<reference evidence="4 5" key="1">
    <citation type="submission" date="2005-09" db="EMBL/GenBank/DDBJ databases">
        <authorList>
            <person name="Mural R.J."/>
            <person name="Li P.W."/>
            <person name="Adams M.D."/>
            <person name="Amanatides P.G."/>
            <person name="Baden-Tillson H."/>
            <person name="Barnstead M."/>
            <person name="Chin S.H."/>
            <person name="Dew I."/>
            <person name="Evans C.A."/>
            <person name="Ferriera S."/>
            <person name="Flanigan M."/>
            <person name="Fosler C."/>
            <person name="Glodek A."/>
            <person name="Gu Z."/>
            <person name="Holt R.A."/>
            <person name="Jennings D."/>
            <person name="Kraft C.L."/>
            <person name="Lu F."/>
            <person name="Nguyen T."/>
            <person name="Nusskern D.R."/>
            <person name="Pfannkoch C.M."/>
            <person name="Sitter C."/>
            <person name="Sutton G.G."/>
            <person name="Venter J.C."/>
            <person name="Wang Z."/>
            <person name="Woodage T."/>
            <person name="Zheng X.H."/>
            <person name="Zhong F."/>
        </authorList>
    </citation>
    <scope>NUCLEOTIDE SEQUENCE [LARGE SCALE GENOMIC DNA]</scope>
    <source>
        <strain>BN</strain>
        <strain evidence="5">Sprague-Dawley</strain>
    </source>
</reference>
<dbReference type="EMBL" id="CH473978">
    <property type="protein sequence ID" value="EDM10434.1"/>
    <property type="molecule type" value="Genomic_DNA"/>
</dbReference>
<dbReference type="Pfam" id="PF03036">
    <property type="entry name" value="Perilipin"/>
    <property type="match status" value="1"/>
</dbReference>
<evidence type="ECO:0000256" key="2">
    <source>
        <dbReference type="ARBA" id="ARBA00006311"/>
    </source>
</evidence>
<comment type="subcellular location">
    <subcellularLocation>
        <location evidence="1">Lipid droplet</location>
    </subcellularLocation>
</comment>
<sequence>MASVAVDPQPSVVTRVANLPLVSSTYDLVSSAYVTGPDT</sequence>
<accession>A6J873</accession>
<dbReference type="AlphaFoldDB" id="A6J873"/>
<dbReference type="Proteomes" id="UP000234681">
    <property type="component" value="Chromosome 5"/>
</dbReference>
<dbReference type="InterPro" id="IPR004279">
    <property type="entry name" value="Perilipin"/>
</dbReference>